<dbReference type="EC" id="2.7.6.3" evidence="2"/>
<sequence length="160" mass="18439">MARAYLLLGTNLGNLKENLQRAIREMAKDDIKILKQSKIYKTKPWGKKDQPDFLNLALEVESTLTPQELLNRLKAIEEGMKRQKTEKWGPRIIDIDILFYENQIINEPDLTIPHPQFYNRLFAIIPMAEIAPDFIPPNSTKKIKELITGVSGEGIEIYCD</sequence>
<organism evidence="9">
    <name type="scientific">candidate division WOR-3 bacterium</name>
    <dbReference type="NCBI Taxonomy" id="2052148"/>
    <lineage>
        <taxon>Bacteria</taxon>
        <taxon>Bacteria division WOR-3</taxon>
    </lineage>
</organism>
<dbReference type="GO" id="GO:0003848">
    <property type="term" value="F:2-amino-4-hydroxy-6-hydroxymethyldihydropteridine diphosphokinase activity"/>
    <property type="evidence" value="ECO:0007669"/>
    <property type="project" value="UniProtKB-EC"/>
</dbReference>
<evidence type="ECO:0000256" key="4">
    <source>
        <dbReference type="ARBA" id="ARBA00022741"/>
    </source>
</evidence>
<dbReference type="CDD" id="cd00483">
    <property type="entry name" value="HPPK"/>
    <property type="match status" value="1"/>
</dbReference>
<proteinExistence type="predicted"/>
<evidence type="ECO:0000256" key="2">
    <source>
        <dbReference type="ARBA" id="ARBA00013253"/>
    </source>
</evidence>
<dbReference type="AlphaFoldDB" id="A0A7C4XM14"/>
<name>A0A7C4XM14_UNCW3</name>
<evidence type="ECO:0000256" key="1">
    <source>
        <dbReference type="ARBA" id="ARBA00005051"/>
    </source>
</evidence>
<dbReference type="PANTHER" id="PTHR43071">
    <property type="entry name" value="2-AMINO-4-HYDROXY-6-HYDROXYMETHYLDIHYDROPTERIDINE PYROPHOSPHOKINASE"/>
    <property type="match status" value="1"/>
</dbReference>
<evidence type="ECO:0000256" key="3">
    <source>
        <dbReference type="ARBA" id="ARBA00022679"/>
    </source>
</evidence>
<keyword evidence="4" id="KW-0547">Nucleotide-binding</keyword>
<protein>
    <recommendedName>
        <fullName evidence="2">2-amino-4-hydroxy-6-hydroxymethyldihydropteridine diphosphokinase</fullName>
        <ecNumber evidence="2">2.7.6.3</ecNumber>
    </recommendedName>
</protein>
<evidence type="ECO:0000259" key="8">
    <source>
        <dbReference type="PROSITE" id="PS00794"/>
    </source>
</evidence>
<dbReference type="PROSITE" id="PS00794">
    <property type="entry name" value="HPPK"/>
    <property type="match status" value="1"/>
</dbReference>
<comment type="caution">
    <text evidence="9">The sequence shown here is derived from an EMBL/GenBank/DDBJ whole genome shotgun (WGS) entry which is preliminary data.</text>
</comment>
<evidence type="ECO:0000313" key="9">
    <source>
        <dbReference type="EMBL" id="HGV98498.1"/>
    </source>
</evidence>
<dbReference type="GO" id="GO:0046656">
    <property type="term" value="P:folic acid biosynthetic process"/>
    <property type="evidence" value="ECO:0007669"/>
    <property type="project" value="UniProtKB-KW"/>
</dbReference>
<gene>
    <name evidence="9" type="primary">folK</name>
    <name evidence="9" type="ORF">ENV60_09425</name>
</gene>
<dbReference type="GO" id="GO:0005524">
    <property type="term" value="F:ATP binding"/>
    <property type="evidence" value="ECO:0007669"/>
    <property type="project" value="UniProtKB-KW"/>
</dbReference>
<feature type="domain" description="7,8-dihydro-6-hydroxymethylpterin-pyrophosphokinase" evidence="8">
    <location>
        <begin position="87"/>
        <end position="98"/>
    </location>
</feature>
<dbReference type="PANTHER" id="PTHR43071:SF1">
    <property type="entry name" value="2-AMINO-4-HYDROXY-6-HYDROXYMETHYLDIHYDROPTERIDINE PYROPHOSPHOKINASE"/>
    <property type="match status" value="1"/>
</dbReference>
<accession>A0A7C4XM14</accession>
<keyword evidence="3 9" id="KW-0808">Transferase</keyword>
<evidence type="ECO:0000256" key="7">
    <source>
        <dbReference type="ARBA" id="ARBA00022909"/>
    </source>
</evidence>
<keyword evidence="7" id="KW-0289">Folate biosynthesis</keyword>
<keyword evidence="5 9" id="KW-0418">Kinase</keyword>
<keyword evidence="6" id="KW-0067">ATP-binding</keyword>
<reference evidence="9" key="1">
    <citation type="journal article" date="2020" name="mSystems">
        <title>Genome- and Community-Level Interaction Insights into Carbon Utilization and Element Cycling Functions of Hydrothermarchaeota in Hydrothermal Sediment.</title>
        <authorList>
            <person name="Zhou Z."/>
            <person name="Liu Y."/>
            <person name="Xu W."/>
            <person name="Pan J."/>
            <person name="Luo Z.H."/>
            <person name="Li M."/>
        </authorList>
    </citation>
    <scope>NUCLEOTIDE SEQUENCE [LARGE SCALE GENOMIC DNA]</scope>
    <source>
        <strain evidence="9">SpSt-774</strain>
    </source>
</reference>
<dbReference type="InterPro" id="IPR000550">
    <property type="entry name" value="Hppk"/>
</dbReference>
<dbReference type="Pfam" id="PF01288">
    <property type="entry name" value="HPPK"/>
    <property type="match status" value="1"/>
</dbReference>
<dbReference type="GO" id="GO:0046654">
    <property type="term" value="P:tetrahydrofolate biosynthetic process"/>
    <property type="evidence" value="ECO:0007669"/>
    <property type="project" value="UniProtKB-UniPathway"/>
</dbReference>
<dbReference type="Gene3D" id="3.30.70.560">
    <property type="entry name" value="7,8-Dihydro-6-hydroxymethylpterin-pyrophosphokinase HPPK"/>
    <property type="match status" value="1"/>
</dbReference>
<comment type="pathway">
    <text evidence="1">Cofactor biosynthesis; tetrahydrofolate biosynthesis; 2-amino-4-hydroxy-6-hydroxymethyl-7,8-dihydropteridine diphosphate from 7,8-dihydroneopterin triphosphate: step 4/4.</text>
</comment>
<dbReference type="UniPathway" id="UPA00077">
    <property type="reaction ID" value="UER00155"/>
</dbReference>
<dbReference type="EMBL" id="DTGZ01000176">
    <property type="protein sequence ID" value="HGV98498.1"/>
    <property type="molecule type" value="Genomic_DNA"/>
</dbReference>
<dbReference type="NCBIfam" id="TIGR01498">
    <property type="entry name" value="folK"/>
    <property type="match status" value="1"/>
</dbReference>
<dbReference type="SUPFAM" id="SSF55083">
    <property type="entry name" value="6-hydroxymethyl-7,8-dihydropterin pyrophosphokinase, HPPK"/>
    <property type="match status" value="1"/>
</dbReference>
<dbReference type="GO" id="GO:0016301">
    <property type="term" value="F:kinase activity"/>
    <property type="evidence" value="ECO:0007669"/>
    <property type="project" value="UniProtKB-KW"/>
</dbReference>
<evidence type="ECO:0000256" key="6">
    <source>
        <dbReference type="ARBA" id="ARBA00022840"/>
    </source>
</evidence>
<dbReference type="InterPro" id="IPR035907">
    <property type="entry name" value="Hppk_sf"/>
</dbReference>
<evidence type="ECO:0000256" key="5">
    <source>
        <dbReference type="ARBA" id="ARBA00022777"/>
    </source>
</evidence>